<dbReference type="InterPro" id="IPR002347">
    <property type="entry name" value="SDR_fam"/>
</dbReference>
<evidence type="ECO:0000256" key="1">
    <source>
        <dbReference type="ARBA" id="ARBA00006484"/>
    </source>
</evidence>
<dbReference type="PANTHER" id="PTHR24321:SF8">
    <property type="entry name" value="ESTRADIOL 17-BETA-DEHYDROGENASE 8-RELATED"/>
    <property type="match status" value="1"/>
</dbReference>
<proteinExistence type="inferred from homology"/>
<dbReference type="CDD" id="cd05233">
    <property type="entry name" value="SDR_c"/>
    <property type="match status" value="1"/>
</dbReference>
<evidence type="ECO:0000256" key="2">
    <source>
        <dbReference type="ARBA" id="ARBA00023002"/>
    </source>
</evidence>
<sequence>MKEFHYSLPGLNNKIAIVTGHKSGIGKATKELLENLGAKVVGFDLPEINLKNLDLINSHIQNVVSEFGTIDILINNAGITTIGDIVETSLEDIEDVLTINFKAPFLLMKSVIPIMKKNKGGSIVNTTSDQVFVGKKHCAIYGASKAALAQLTKSAAIDWSEYNIRINAVAPGATDTPMLKNVFKKINTLYPKLFPTDNETFYKTSIPLGRLALPNEVAWMIAFLASDAASFVNGTIVSVDGGFTAQ</sequence>
<dbReference type="Pfam" id="PF13561">
    <property type="entry name" value="adh_short_C2"/>
    <property type="match status" value="1"/>
</dbReference>
<comment type="caution">
    <text evidence="3">The sequence shown here is derived from an EMBL/GenBank/DDBJ whole genome shotgun (WGS) entry which is preliminary data.</text>
</comment>
<name>S2E385_9ARCH</name>
<dbReference type="PANTHER" id="PTHR24321">
    <property type="entry name" value="DEHYDROGENASES, SHORT CHAIN"/>
    <property type="match status" value="1"/>
</dbReference>
<organism evidence="3 4">
    <name type="scientific">Candidatus Nitrosarchaeum limnium BG20</name>
    <dbReference type="NCBI Taxonomy" id="859192"/>
    <lineage>
        <taxon>Archaea</taxon>
        <taxon>Nitrososphaerota</taxon>
        <taxon>Nitrososphaeria</taxon>
        <taxon>Nitrosopumilales</taxon>
        <taxon>Nitrosopumilaceae</taxon>
        <taxon>Nitrosarchaeum</taxon>
    </lineage>
</organism>
<protein>
    <submittedName>
        <fullName evidence="3">Oxidoreductase, short chain dehydrogenase/reductase family protein</fullName>
    </submittedName>
</protein>
<evidence type="ECO:0000313" key="3">
    <source>
        <dbReference type="EMBL" id="EPA05283.1"/>
    </source>
</evidence>
<dbReference type="Gene3D" id="3.40.50.720">
    <property type="entry name" value="NAD(P)-binding Rossmann-like Domain"/>
    <property type="match status" value="1"/>
</dbReference>
<dbReference type="AlphaFoldDB" id="S2E385"/>
<dbReference type="OrthoDB" id="24596at2157"/>
<dbReference type="GO" id="GO:0016491">
    <property type="term" value="F:oxidoreductase activity"/>
    <property type="evidence" value="ECO:0007669"/>
    <property type="project" value="UniProtKB-KW"/>
</dbReference>
<dbReference type="RefSeq" id="WP_010192702.1">
    <property type="nucleotide sequence ID" value="NZ_AHJG01000194.1"/>
</dbReference>
<dbReference type="EMBL" id="AHJG01000194">
    <property type="protein sequence ID" value="EPA05283.1"/>
    <property type="molecule type" value="Genomic_DNA"/>
</dbReference>
<evidence type="ECO:0000313" key="4">
    <source>
        <dbReference type="Proteomes" id="UP000014065"/>
    </source>
</evidence>
<dbReference type="FunFam" id="3.40.50.720:FF:000084">
    <property type="entry name" value="Short-chain dehydrogenase reductase"/>
    <property type="match status" value="1"/>
</dbReference>
<keyword evidence="4" id="KW-1185">Reference proteome</keyword>
<comment type="similarity">
    <text evidence="1">Belongs to the short-chain dehydrogenases/reductases (SDR) family.</text>
</comment>
<keyword evidence="2" id="KW-0560">Oxidoreductase</keyword>
<dbReference type="SUPFAM" id="SSF51735">
    <property type="entry name" value="NAD(P)-binding Rossmann-fold domains"/>
    <property type="match status" value="1"/>
</dbReference>
<accession>S2E385</accession>
<dbReference type="InterPro" id="IPR020904">
    <property type="entry name" value="Sc_DH/Rdtase_CS"/>
</dbReference>
<reference evidence="3 4" key="1">
    <citation type="journal article" date="2012" name="J. Bacteriol.">
        <title>Genome Sequence of "Candidatus Nitrosoarchaeum limnia" BG20, a Low-Salinity Ammonia-Oxidizing Archaeon from the San Francisco Bay Estuary.</title>
        <authorList>
            <person name="Mosier A.C."/>
            <person name="Allen E.E."/>
            <person name="Kim M."/>
            <person name="Ferriera S."/>
            <person name="Francis C.A."/>
        </authorList>
    </citation>
    <scope>NUCLEOTIDE SEQUENCE [LARGE SCALE GENOMIC DNA]</scope>
    <source>
        <strain evidence="3 4">BG20</strain>
    </source>
</reference>
<dbReference type="PRINTS" id="PR00080">
    <property type="entry name" value="SDRFAMILY"/>
</dbReference>
<dbReference type="Proteomes" id="UP000014065">
    <property type="component" value="Unassembled WGS sequence"/>
</dbReference>
<gene>
    <name evidence="3" type="ORF">BG20_I1887</name>
</gene>
<dbReference type="InterPro" id="IPR036291">
    <property type="entry name" value="NAD(P)-bd_dom_sf"/>
</dbReference>
<dbReference type="PRINTS" id="PR00081">
    <property type="entry name" value="GDHRDH"/>
</dbReference>
<dbReference type="PROSITE" id="PS00061">
    <property type="entry name" value="ADH_SHORT"/>
    <property type="match status" value="1"/>
</dbReference>